<evidence type="ECO:0000313" key="1">
    <source>
        <dbReference type="EMBL" id="RDX67528.1"/>
    </source>
</evidence>
<reference evidence="1" key="1">
    <citation type="submission" date="2018-05" db="EMBL/GenBank/DDBJ databases">
        <title>Draft genome of Mucuna pruriens seed.</title>
        <authorList>
            <person name="Nnadi N.E."/>
            <person name="Vos R."/>
            <person name="Hasami M.H."/>
            <person name="Devisetty U.K."/>
            <person name="Aguiy J.C."/>
        </authorList>
    </citation>
    <scope>NUCLEOTIDE SEQUENCE [LARGE SCALE GENOMIC DNA]</scope>
    <source>
        <strain evidence="1">JCA_2017</strain>
    </source>
</reference>
<dbReference type="EMBL" id="QJKJ01012947">
    <property type="protein sequence ID" value="RDX67528.1"/>
    <property type="molecule type" value="Genomic_DNA"/>
</dbReference>
<proteinExistence type="predicted"/>
<dbReference type="GO" id="GO:0003676">
    <property type="term" value="F:nucleic acid binding"/>
    <property type="evidence" value="ECO:0007669"/>
    <property type="project" value="InterPro"/>
</dbReference>
<dbReference type="InterPro" id="IPR036397">
    <property type="entry name" value="RNaseH_sf"/>
</dbReference>
<dbReference type="Gene3D" id="3.30.420.10">
    <property type="entry name" value="Ribonuclease H-like superfamily/Ribonuclease H"/>
    <property type="match status" value="1"/>
</dbReference>
<gene>
    <name evidence="1" type="primary">GIN1</name>
    <name evidence="1" type="ORF">CR513_53583</name>
</gene>
<name>A0A371ENA9_MUCPR</name>
<organism evidence="1 2">
    <name type="scientific">Mucuna pruriens</name>
    <name type="common">Velvet bean</name>
    <name type="synonym">Dolichos pruriens</name>
    <dbReference type="NCBI Taxonomy" id="157652"/>
    <lineage>
        <taxon>Eukaryota</taxon>
        <taxon>Viridiplantae</taxon>
        <taxon>Streptophyta</taxon>
        <taxon>Embryophyta</taxon>
        <taxon>Tracheophyta</taxon>
        <taxon>Spermatophyta</taxon>
        <taxon>Magnoliopsida</taxon>
        <taxon>eudicotyledons</taxon>
        <taxon>Gunneridae</taxon>
        <taxon>Pentapetalae</taxon>
        <taxon>rosids</taxon>
        <taxon>fabids</taxon>
        <taxon>Fabales</taxon>
        <taxon>Fabaceae</taxon>
        <taxon>Papilionoideae</taxon>
        <taxon>50 kb inversion clade</taxon>
        <taxon>NPAAA clade</taxon>
        <taxon>indigoferoid/millettioid clade</taxon>
        <taxon>Phaseoleae</taxon>
        <taxon>Mucuna</taxon>
    </lineage>
</organism>
<dbReference type="Proteomes" id="UP000257109">
    <property type="component" value="Unassembled WGS sequence"/>
</dbReference>
<sequence length="246" mass="27865">MTRPPGSRHRLGLLRGSPYYMPLVRKTKGLLTSQVGKHAEGRTKQDRDLRGARTTHYRRIDDIMPKDPIEARRIKREATKYVLIVGHLYKRAIKGVHKGASRNQIGGRVLARKIACAGFYWPTLKRDSLAFWYADQHQAPPEQLHLMTSPWPFYMWGVGILGPFPLAASQVKFLLVVVDYFTKWIEVELVATISVERAISNGQVEATNRVILRGAMIHSIQSHHTALDHLGDPILPYIWGGCNDPS</sequence>
<keyword evidence="2" id="KW-1185">Reference proteome</keyword>
<protein>
    <submittedName>
        <fullName evidence="1">Gypsy retrotransposon integrase-like protein 1</fullName>
    </submittedName>
</protein>
<accession>A0A371ENA9</accession>
<comment type="caution">
    <text evidence="1">The sequence shown here is derived from an EMBL/GenBank/DDBJ whole genome shotgun (WGS) entry which is preliminary data.</text>
</comment>
<dbReference type="AlphaFoldDB" id="A0A371ENA9"/>
<feature type="non-terminal residue" evidence="1">
    <location>
        <position position="1"/>
    </location>
</feature>
<dbReference type="SUPFAM" id="SSF53098">
    <property type="entry name" value="Ribonuclease H-like"/>
    <property type="match status" value="1"/>
</dbReference>
<dbReference type="InterPro" id="IPR012337">
    <property type="entry name" value="RNaseH-like_sf"/>
</dbReference>
<dbReference type="OrthoDB" id="1424201at2759"/>
<dbReference type="PANTHER" id="PTHR47266">
    <property type="entry name" value="ENDONUCLEASE-RELATED"/>
    <property type="match status" value="1"/>
</dbReference>
<dbReference type="InterPro" id="IPR052160">
    <property type="entry name" value="Gypsy_RT_Integrase-like"/>
</dbReference>
<evidence type="ECO:0000313" key="2">
    <source>
        <dbReference type="Proteomes" id="UP000257109"/>
    </source>
</evidence>